<reference evidence="1 2" key="1">
    <citation type="submission" date="2019-06" db="EMBL/GenBank/DDBJ databases">
        <title>Genomic Encyclopedia of Archaeal and Bacterial Type Strains, Phase II (KMG-II): from individual species to whole genera.</title>
        <authorList>
            <person name="Goeker M."/>
        </authorList>
    </citation>
    <scope>NUCLEOTIDE SEQUENCE [LARGE SCALE GENOMIC DNA]</scope>
    <source>
        <strain evidence="1 2">DSM 24789</strain>
    </source>
</reference>
<comment type="caution">
    <text evidence="1">The sequence shown here is derived from an EMBL/GenBank/DDBJ whole genome shotgun (WGS) entry which is preliminary data.</text>
</comment>
<name>A0A543G1Q1_9FLAO</name>
<evidence type="ECO:0000313" key="2">
    <source>
        <dbReference type="Proteomes" id="UP000320773"/>
    </source>
</evidence>
<proteinExistence type="predicted"/>
<organism evidence="1 2">
    <name type="scientific">Flavobacterium branchiophilum</name>
    <dbReference type="NCBI Taxonomy" id="55197"/>
    <lineage>
        <taxon>Bacteria</taxon>
        <taxon>Pseudomonadati</taxon>
        <taxon>Bacteroidota</taxon>
        <taxon>Flavobacteriia</taxon>
        <taxon>Flavobacteriales</taxon>
        <taxon>Flavobacteriaceae</taxon>
        <taxon>Flavobacterium</taxon>
    </lineage>
</organism>
<evidence type="ECO:0000313" key="1">
    <source>
        <dbReference type="EMBL" id="TQM40040.1"/>
    </source>
</evidence>
<accession>A0A543G1Q1</accession>
<protein>
    <submittedName>
        <fullName evidence="1">Uncharacterized protein</fullName>
    </submittedName>
</protein>
<dbReference type="Proteomes" id="UP000320773">
    <property type="component" value="Unassembled WGS sequence"/>
</dbReference>
<dbReference type="AlphaFoldDB" id="A0A543G1Q1"/>
<gene>
    <name evidence="1" type="ORF">BC670_0901</name>
</gene>
<sequence length="34" mass="4040">MDIAELTGIEKMIEKSCRFRIWIKKLTTELLKNS</sequence>
<dbReference type="EMBL" id="VFPJ01000001">
    <property type="protein sequence ID" value="TQM40040.1"/>
    <property type="molecule type" value="Genomic_DNA"/>
</dbReference>